<dbReference type="EMBL" id="QTSX02000020">
    <property type="protein sequence ID" value="KAJ9090003.1"/>
    <property type="molecule type" value="Genomic_DNA"/>
</dbReference>
<evidence type="ECO:0000313" key="2">
    <source>
        <dbReference type="Proteomes" id="UP001165960"/>
    </source>
</evidence>
<comment type="caution">
    <text evidence="1">The sequence shown here is derived from an EMBL/GenBank/DDBJ whole genome shotgun (WGS) entry which is preliminary data.</text>
</comment>
<organism evidence="1 2">
    <name type="scientific">Entomophthora muscae</name>
    <dbReference type="NCBI Taxonomy" id="34485"/>
    <lineage>
        <taxon>Eukaryota</taxon>
        <taxon>Fungi</taxon>
        <taxon>Fungi incertae sedis</taxon>
        <taxon>Zoopagomycota</taxon>
        <taxon>Entomophthoromycotina</taxon>
        <taxon>Entomophthoromycetes</taxon>
        <taxon>Entomophthorales</taxon>
        <taxon>Entomophthoraceae</taxon>
        <taxon>Entomophthora</taxon>
    </lineage>
</organism>
<reference evidence="1" key="1">
    <citation type="submission" date="2022-04" db="EMBL/GenBank/DDBJ databases">
        <title>Genome of the entomopathogenic fungus Entomophthora muscae.</title>
        <authorList>
            <person name="Elya C."/>
            <person name="Lovett B.R."/>
            <person name="Lee E."/>
            <person name="Macias A.M."/>
            <person name="Hajek A.E."/>
            <person name="De Bivort B.L."/>
            <person name="Kasson M.T."/>
            <person name="De Fine Licht H.H."/>
            <person name="Stajich J.E."/>
        </authorList>
    </citation>
    <scope>NUCLEOTIDE SEQUENCE</scope>
    <source>
        <strain evidence="1">Berkeley</strain>
    </source>
</reference>
<gene>
    <name evidence="1" type="ORF">DSO57_1006997</name>
</gene>
<dbReference type="Proteomes" id="UP001165960">
    <property type="component" value="Unassembled WGS sequence"/>
</dbReference>
<proteinExistence type="predicted"/>
<protein>
    <submittedName>
        <fullName evidence="1">Uncharacterized protein</fullName>
    </submittedName>
</protein>
<name>A0ACC2UT37_9FUNG</name>
<keyword evidence="2" id="KW-1185">Reference proteome</keyword>
<accession>A0ACC2UT37</accession>
<evidence type="ECO:0000313" key="1">
    <source>
        <dbReference type="EMBL" id="KAJ9090003.1"/>
    </source>
</evidence>
<sequence length="123" mass="13792">MSLVSLVFSLVIATVGFFWAIVNVTQEVVTKEKPFSTTINASTVGRFSVNTSLILGSSQGWTNNASGFTAHRLNPKWYGKFLPKQLQINLNKQLKTNQIPIEPEFYRLNGSKEIHPNMFCPLC</sequence>